<gene>
    <name evidence="2" type="ORF">MB824_03720</name>
</gene>
<feature type="transmembrane region" description="Helical" evidence="1">
    <location>
        <begin position="88"/>
        <end position="112"/>
    </location>
</feature>
<comment type="caution">
    <text evidence="2">The sequence shown here is derived from an EMBL/GenBank/DDBJ whole genome shotgun (WGS) entry which is preliminary data.</text>
</comment>
<evidence type="ECO:0000313" key="3">
    <source>
        <dbReference type="Proteomes" id="UP001298424"/>
    </source>
</evidence>
<keyword evidence="1" id="KW-0812">Transmembrane</keyword>
<evidence type="ECO:0000256" key="1">
    <source>
        <dbReference type="SAM" id="Phobius"/>
    </source>
</evidence>
<proteinExistence type="predicted"/>
<name>A0ABS9NNC5_9NEIS</name>
<accession>A0ABS9NNC5</accession>
<dbReference type="RefSeq" id="WP_238746093.1">
    <property type="nucleotide sequence ID" value="NZ_JAKOOW010000014.1"/>
</dbReference>
<evidence type="ECO:0000313" key="2">
    <source>
        <dbReference type="EMBL" id="MCG6503606.1"/>
    </source>
</evidence>
<feature type="transmembrane region" description="Helical" evidence="1">
    <location>
        <begin position="16"/>
        <end position="34"/>
    </location>
</feature>
<protein>
    <recommendedName>
        <fullName evidence="4">Common antigen polymerase</fullName>
    </recommendedName>
</protein>
<dbReference type="EMBL" id="JAKOOW010000014">
    <property type="protein sequence ID" value="MCG6503606.1"/>
    <property type="molecule type" value="Genomic_DNA"/>
</dbReference>
<keyword evidence="1" id="KW-1133">Transmembrane helix</keyword>
<feature type="transmembrane region" description="Helical" evidence="1">
    <location>
        <begin position="55"/>
        <end position="73"/>
    </location>
</feature>
<sequence>MILGKLNITYFPLFEHFLYVLVFIFGVFYFLALGSKIFVVSDHVFLNGNRINGKLVFAYILTNILAFPIFMSLDDMEINLGNIIEFSLYFIGGSWFIPLVLAGLIRAVYLFFARR</sequence>
<organism evidence="2 3">
    <name type="scientific">Kingella pumchi</name>
    <dbReference type="NCBI Taxonomy" id="2779506"/>
    <lineage>
        <taxon>Bacteria</taxon>
        <taxon>Pseudomonadati</taxon>
        <taxon>Pseudomonadota</taxon>
        <taxon>Betaproteobacteria</taxon>
        <taxon>Neisseriales</taxon>
        <taxon>Neisseriaceae</taxon>
        <taxon>Kingella</taxon>
    </lineage>
</organism>
<evidence type="ECO:0008006" key="4">
    <source>
        <dbReference type="Google" id="ProtNLM"/>
    </source>
</evidence>
<dbReference type="Proteomes" id="UP001298424">
    <property type="component" value="Unassembled WGS sequence"/>
</dbReference>
<keyword evidence="1" id="KW-0472">Membrane</keyword>
<reference evidence="2 3" key="1">
    <citation type="submission" date="2022-02" db="EMBL/GenBank/DDBJ databases">
        <title>Genome sequence data of Kingella unionensis sp. nov. strain CICC 24913 (CCUG 75125).</title>
        <authorList>
            <person name="Xiao M."/>
        </authorList>
    </citation>
    <scope>NUCLEOTIDE SEQUENCE [LARGE SCALE GENOMIC DNA]</scope>
    <source>
        <strain evidence="2 3">CICC 24913</strain>
    </source>
</reference>
<keyword evidence="3" id="KW-1185">Reference proteome</keyword>